<evidence type="ECO:0000313" key="2">
    <source>
        <dbReference type="EMBL" id="KAL2505397.1"/>
    </source>
</evidence>
<sequence length="135" mass="15317">MRVKDHMLTMIGHFNVAENLDTTIDADTQVDMVLDSLPDMFLQFIVDYHLHKMDMSLTKLMNELQNVESDLKAKGSYAYAVIGSSPVSKPKDGGGKKRKRTSKKKEDNKTKTYGKLKGKSNEIRKDIGRKIISMH</sequence>
<reference evidence="3" key="1">
    <citation type="submission" date="2024-07" db="EMBL/GenBank/DDBJ databases">
        <title>Two chromosome-level genome assemblies of Korean endemic species Abeliophyllum distichum and Forsythia ovata (Oleaceae).</title>
        <authorList>
            <person name="Jang H."/>
        </authorList>
    </citation>
    <scope>NUCLEOTIDE SEQUENCE [LARGE SCALE GENOMIC DNA]</scope>
</reference>
<evidence type="ECO:0000256" key="1">
    <source>
        <dbReference type="SAM" id="MobiDB-lite"/>
    </source>
</evidence>
<accession>A0ABD1SY74</accession>
<name>A0ABD1SY74_9LAMI</name>
<proteinExistence type="predicted"/>
<gene>
    <name evidence="2" type="ORF">Adt_21018</name>
</gene>
<comment type="caution">
    <text evidence="2">The sequence shown here is derived from an EMBL/GenBank/DDBJ whole genome shotgun (WGS) entry which is preliminary data.</text>
</comment>
<keyword evidence="3" id="KW-1185">Reference proteome</keyword>
<organism evidence="2 3">
    <name type="scientific">Abeliophyllum distichum</name>
    <dbReference type="NCBI Taxonomy" id="126358"/>
    <lineage>
        <taxon>Eukaryota</taxon>
        <taxon>Viridiplantae</taxon>
        <taxon>Streptophyta</taxon>
        <taxon>Embryophyta</taxon>
        <taxon>Tracheophyta</taxon>
        <taxon>Spermatophyta</taxon>
        <taxon>Magnoliopsida</taxon>
        <taxon>eudicotyledons</taxon>
        <taxon>Gunneridae</taxon>
        <taxon>Pentapetalae</taxon>
        <taxon>asterids</taxon>
        <taxon>lamiids</taxon>
        <taxon>Lamiales</taxon>
        <taxon>Oleaceae</taxon>
        <taxon>Forsythieae</taxon>
        <taxon>Abeliophyllum</taxon>
    </lineage>
</organism>
<dbReference type="AlphaFoldDB" id="A0ABD1SY74"/>
<dbReference type="EMBL" id="JBFOLK010000006">
    <property type="protein sequence ID" value="KAL2505397.1"/>
    <property type="molecule type" value="Genomic_DNA"/>
</dbReference>
<evidence type="ECO:0000313" key="3">
    <source>
        <dbReference type="Proteomes" id="UP001604336"/>
    </source>
</evidence>
<dbReference type="Proteomes" id="UP001604336">
    <property type="component" value="Unassembled WGS sequence"/>
</dbReference>
<protein>
    <submittedName>
        <fullName evidence="2">Uncharacterized protein</fullName>
    </submittedName>
</protein>
<feature type="region of interest" description="Disordered" evidence="1">
    <location>
        <begin position="84"/>
        <end position="119"/>
    </location>
</feature>